<reference evidence="1 2" key="1">
    <citation type="submission" date="2020-08" db="EMBL/GenBank/DDBJ databases">
        <authorList>
            <person name="Koutsovoulos G."/>
            <person name="Danchin GJ E."/>
        </authorList>
    </citation>
    <scope>NUCLEOTIDE SEQUENCE [LARGE SCALE GENOMIC DNA]</scope>
</reference>
<comment type="caution">
    <text evidence="1">The sequence shown here is derived from an EMBL/GenBank/DDBJ whole genome shotgun (WGS) entry which is preliminary data.</text>
</comment>
<dbReference type="AlphaFoldDB" id="A0A6V7UBS5"/>
<gene>
    <name evidence="1" type="ORF">MENT_LOCUS9900</name>
</gene>
<organism evidence="1 2">
    <name type="scientific">Meloidogyne enterolobii</name>
    <name type="common">Root-knot nematode worm</name>
    <name type="synonym">Meloidogyne mayaguensis</name>
    <dbReference type="NCBI Taxonomy" id="390850"/>
    <lineage>
        <taxon>Eukaryota</taxon>
        <taxon>Metazoa</taxon>
        <taxon>Ecdysozoa</taxon>
        <taxon>Nematoda</taxon>
        <taxon>Chromadorea</taxon>
        <taxon>Rhabditida</taxon>
        <taxon>Tylenchina</taxon>
        <taxon>Tylenchomorpha</taxon>
        <taxon>Tylenchoidea</taxon>
        <taxon>Meloidogynidae</taxon>
        <taxon>Meloidogyninae</taxon>
        <taxon>Meloidogyne</taxon>
    </lineage>
</organism>
<dbReference type="EMBL" id="CAJEWN010000045">
    <property type="protein sequence ID" value="CAD2150083.1"/>
    <property type="molecule type" value="Genomic_DNA"/>
</dbReference>
<protein>
    <submittedName>
        <fullName evidence="1">Uncharacterized protein</fullName>
    </submittedName>
</protein>
<sequence>MLNFYIKAGYHCDRQNMKKLNKKSIFFKGKGGIDILCKLALDIPSSFVPWHRIYRI</sequence>
<name>A0A6V7UBS5_MELEN</name>
<dbReference type="Proteomes" id="UP000580250">
    <property type="component" value="Unassembled WGS sequence"/>
</dbReference>
<evidence type="ECO:0000313" key="1">
    <source>
        <dbReference type="EMBL" id="CAD2150083.1"/>
    </source>
</evidence>
<accession>A0A6V7UBS5</accession>
<evidence type="ECO:0000313" key="2">
    <source>
        <dbReference type="Proteomes" id="UP000580250"/>
    </source>
</evidence>
<proteinExistence type="predicted"/>